<dbReference type="Proteomes" id="UP001280121">
    <property type="component" value="Unassembled WGS sequence"/>
</dbReference>
<sequence length="357" mass="41839">MKEHNVLVLAVSEPFQDVEQIRRWVLCLHFPNFSSNVKVGGLHRLVSKLKRMKQRLRVWNKETFCRVDGIIRELEEIVEHYEELLQLDILRLLKKSFWFPRQNFKYFEQFMGTNDAVQCADLVRGGNVILKIEMSKSYDRVEWKFVDQALQAFGFPDFFCKVIQNCITTPWFPVMMHGTFKGFFKSKRGLRQGDHLSPYLFISMEDILSRMINKEMSVKHILPFSHPGGALTISHLLYGDDILIFANASKLIIQGLMKVLKKYKRCTRQRVNQEKSAIFFSKKLSLRRKNENLNETGLVKERFPFTYLEVSIVDGILKTLGLNKAEEVMERVGKLRNSKDVMLWLPEKNGFFNTKSV</sequence>
<dbReference type="InterPro" id="IPR043502">
    <property type="entry name" value="DNA/RNA_pol_sf"/>
</dbReference>
<evidence type="ECO:0000259" key="1">
    <source>
        <dbReference type="PROSITE" id="PS50878"/>
    </source>
</evidence>
<dbReference type="SUPFAM" id="SSF56672">
    <property type="entry name" value="DNA/RNA polymerases"/>
    <property type="match status" value="1"/>
</dbReference>
<dbReference type="Pfam" id="PF00078">
    <property type="entry name" value="RVT_1"/>
    <property type="match status" value="1"/>
</dbReference>
<organism evidence="2 3">
    <name type="scientific">Dipteronia dyeriana</name>
    <dbReference type="NCBI Taxonomy" id="168575"/>
    <lineage>
        <taxon>Eukaryota</taxon>
        <taxon>Viridiplantae</taxon>
        <taxon>Streptophyta</taxon>
        <taxon>Embryophyta</taxon>
        <taxon>Tracheophyta</taxon>
        <taxon>Spermatophyta</taxon>
        <taxon>Magnoliopsida</taxon>
        <taxon>eudicotyledons</taxon>
        <taxon>Gunneridae</taxon>
        <taxon>Pentapetalae</taxon>
        <taxon>rosids</taxon>
        <taxon>malvids</taxon>
        <taxon>Sapindales</taxon>
        <taxon>Sapindaceae</taxon>
        <taxon>Hippocastanoideae</taxon>
        <taxon>Acereae</taxon>
        <taxon>Dipteronia</taxon>
    </lineage>
</organism>
<dbReference type="InterPro" id="IPR000477">
    <property type="entry name" value="RT_dom"/>
</dbReference>
<name>A0AAD9U5F1_9ROSI</name>
<dbReference type="AlphaFoldDB" id="A0AAD9U5F1"/>
<protein>
    <recommendedName>
        <fullName evidence="1">Reverse transcriptase domain-containing protein</fullName>
    </recommendedName>
</protein>
<dbReference type="PANTHER" id="PTHR33116:SF80">
    <property type="entry name" value="REVERSE TRANSCRIPTASE ZINC-BINDING DOMAIN-CONTAINING PROTEIN"/>
    <property type="match status" value="1"/>
</dbReference>
<dbReference type="EMBL" id="JANJYI010000005">
    <property type="protein sequence ID" value="KAK2647858.1"/>
    <property type="molecule type" value="Genomic_DNA"/>
</dbReference>
<keyword evidence="3" id="KW-1185">Reference proteome</keyword>
<evidence type="ECO:0000313" key="2">
    <source>
        <dbReference type="EMBL" id="KAK2647858.1"/>
    </source>
</evidence>
<accession>A0AAD9U5F1</accession>
<gene>
    <name evidence="2" type="ORF">Ddye_015347</name>
</gene>
<proteinExistence type="predicted"/>
<dbReference type="PROSITE" id="PS50878">
    <property type="entry name" value="RT_POL"/>
    <property type="match status" value="1"/>
</dbReference>
<feature type="domain" description="Reverse transcriptase" evidence="1">
    <location>
        <begin position="1"/>
        <end position="312"/>
    </location>
</feature>
<reference evidence="2" key="1">
    <citation type="journal article" date="2023" name="Plant J.">
        <title>Genome sequences and population genomics provide insights into the demographic history, inbreeding, and mutation load of two 'living fossil' tree species of Dipteronia.</title>
        <authorList>
            <person name="Feng Y."/>
            <person name="Comes H.P."/>
            <person name="Chen J."/>
            <person name="Zhu S."/>
            <person name="Lu R."/>
            <person name="Zhang X."/>
            <person name="Li P."/>
            <person name="Qiu J."/>
            <person name="Olsen K.M."/>
            <person name="Qiu Y."/>
        </authorList>
    </citation>
    <scope>NUCLEOTIDE SEQUENCE</scope>
    <source>
        <strain evidence="2">KIB01</strain>
    </source>
</reference>
<dbReference type="PANTHER" id="PTHR33116">
    <property type="entry name" value="REVERSE TRANSCRIPTASE ZINC-BINDING DOMAIN-CONTAINING PROTEIN-RELATED-RELATED"/>
    <property type="match status" value="1"/>
</dbReference>
<evidence type="ECO:0000313" key="3">
    <source>
        <dbReference type="Proteomes" id="UP001280121"/>
    </source>
</evidence>
<comment type="caution">
    <text evidence="2">The sequence shown here is derived from an EMBL/GenBank/DDBJ whole genome shotgun (WGS) entry which is preliminary data.</text>
</comment>